<dbReference type="CDD" id="cd19531">
    <property type="entry name" value="LCL_NRPS-like"/>
    <property type="match status" value="1"/>
</dbReference>
<dbReference type="Gene3D" id="3.30.559.10">
    <property type="entry name" value="Chloramphenicol acetyltransferase-like domain"/>
    <property type="match status" value="3"/>
</dbReference>
<dbReference type="InterPro" id="IPR025110">
    <property type="entry name" value="AMP-bd_C"/>
</dbReference>
<reference evidence="5 6" key="1">
    <citation type="submission" date="2024-02" db="EMBL/GenBank/DDBJ databases">
        <title>Identification of pathogenicity and growth-promoting function of Pseudomonas putida variant.</title>
        <authorList>
            <person name="Sun J."/>
        </authorList>
    </citation>
    <scope>NUCLEOTIDE SEQUENCE [LARGE SCALE GENOMIC DNA]</scope>
    <source>
        <strain evidence="5 6">A03</strain>
    </source>
</reference>
<gene>
    <name evidence="5" type="ORF">V7S98_19035</name>
</gene>
<dbReference type="InterPro" id="IPR042099">
    <property type="entry name" value="ANL_N_sf"/>
</dbReference>
<dbReference type="SMART" id="SM00823">
    <property type="entry name" value="PKS_PP"/>
    <property type="match status" value="1"/>
</dbReference>
<dbReference type="InterPro" id="IPR023213">
    <property type="entry name" value="CAT-like_dom_sf"/>
</dbReference>
<dbReference type="InterPro" id="IPR010071">
    <property type="entry name" value="AA_adenyl_dom"/>
</dbReference>
<dbReference type="InterPro" id="IPR006162">
    <property type="entry name" value="Ppantetheine_attach_site"/>
</dbReference>
<dbReference type="InterPro" id="IPR045851">
    <property type="entry name" value="AMP-bd_C_sf"/>
</dbReference>
<evidence type="ECO:0000259" key="4">
    <source>
        <dbReference type="PROSITE" id="PS50075"/>
    </source>
</evidence>
<dbReference type="Gene3D" id="3.30.559.30">
    <property type="entry name" value="Nonribosomal peptide synthetase, condensation domain"/>
    <property type="match status" value="3"/>
</dbReference>
<dbReference type="PANTHER" id="PTHR45398">
    <property type="match status" value="1"/>
</dbReference>
<dbReference type="PANTHER" id="PTHR45398:SF1">
    <property type="entry name" value="ENZYME, PUTATIVE (JCVI)-RELATED"/>
    <property type="match status" value="1"/>
</dbReference>
<comment type="cofactor">
    <cofactor evidence="1">
        <name>pantetheine 4'-phosphate</name>
        <dbReference type="ChEBI" id="CHEBI:47942"/>
    </cofactor>
</comment>
<keyword evidence="6" id="KW-1185">Reference proteome</keyword>
<dbReference type="NCBIfam" id="TIGR01720">
    <property type="entry name" value="NRPS-para261"/>
    <property type="match status" value="1"/>
</dbReference>
<dbReference type="RefSeq" id="WP_339600225.1">
    <property type="nucleotide sequence ID" value="NZ_JBBHLC010000073.1"/>
</dbReference>
<keyword evidence="2" id="KW-0596">Phosphopantetheine</keyword>
<dbReference type="InterPro" id="IPR020806">
    <property type="entry name" value="PKS_PP-bd"/>
</dbReference>
<dbReference type="SUPFAM" id="SSF56801">
    <property type="entry name" value="Acetyl-CoA synthetase-like"/>
    <property type="match status" value="2"/>
</dbReference>
<dbReference type="InterPro" id="IPR010060">
    <property type="entry name" value="NRPS_synth"/>
</dbReference>
<evidence type="ECO:0000256" key="1">
    <source>
        <dbReference type="ARBA" id="ARBA00001957"/>
    </source>
</evidence>
<evidence type="ECO:0000256" key="2">
    <source>
        <dbReference type="ARBA" id="ARBA00022450"/>
    </source>
</evidence>
<dbReference type="Gene3D" id="2.30.38.10">
    <property type="entry name" value="Luciferase, Domain 3"/>
    <property type="match status" value="1"/>
</dbReference>
<dbReference type="PROSITE" id="PS50075">
    <property type="entry name" value="CARRIER"/>
    <property type="match status" value="1"/>
</dbReference>
<dbReference type="PROSITE" id="PS00455">
    <property type="entry name" value="AMP_BINDING"/>
    <property type="match status" value="2"/>
</dbReference>
<evidence type="ECO:0000256" key="3">
    <source>
        <dbReference type="ARBA" id="ARBA00022553"/>
    </source>
</evidence>
<organism evidence="5 6">
    <name type="scientific">Pseudomonas farsensis</name>
    <dbReference type="NCBI Taxonomy" id="2745492"/>
    <lineage>
        <taxon>Bacteria</taxon>
        <taxon>Pseudomonadati</taxon>
        <taxon>Pseudomonadota</taxon>
        <taxon>Gammaproteobacteria</taxon>
        <taxon>Pseudomonadales</taxon>
        <taxon>Pseudomonadaceae</taxon>
        <taxon>Pseudomonas</taxon>
    </lineage>
</organism>
<sequence>MNAEKSLQLARRFIELPLEKRRVFLESLAREGVDFSQFPIPAGVQAEDRMAPSFAQQRMWVLWQLDPQSGAYNLPGAVRLTGRLDTAALEKAFATLLERHQALACVFQLQADERLAQVHQPGPVHIQRVDLRELNGSAREQQVQDEVLAESQRPFDLERGPLLRVRLLQLAEQEHVLLLTLHHIVSDGWSMNVLIEEFSHCYDAFAGGRQPQLPELPIQYVDYALWQRRWLEAGELERQLGYWQATLGTEQPVLELPLDHPRPATPSFRGNRLEFALDPALAEQLRSFARQHNLTLFMLLLGGFGLLLQRYTGQADLRIGSPVANRNRNEIEGLIGLFVNTQVLRLQPDTQTDVLAYLQAVRQTVLGAQAHQDLPFERLVDALQVERSLAHAPLFQVMYNHQPQVADLAAVTLAADLELAPLEWRSRTTQFDLSLDTFERGGVLHAAFTYACDLFDVATIEAMAGHWQTLLRGLVEQPQRALQQLPMLDAETLAAVLHGWNATATDYPLQRAVHQLIEDQVQLTPDACALVFGERRLSYAELDAEANRLAHYLRAQGVCADGLVGTSVQRSVEMVVGLLAILKAGAAYVPLDPEYPKERLAYMVEDSGIQLLLTQQALISEIAVPAGVRCIALDTLVLGEQPATALGLAVDPGQLAYVIYTSGSTGRPKGAGNSHRALTNRLCWMQQAYGLDCSDTVLQKTPFSFDVSVWEFFWPLMTGARLAVAAPGEHRAPAQLIASIQRYQVTTLHFVPSMLQAFIHEPGVAGCTSLRRVVCSGEALPVDAQQHVFARLPGAGLYNLYGPTEAAIDVTHWTCRDENRDSVPIGQPIANLCTYVLDAGLEPVAPGVAGELYLGGVGLARGYHRRPGLTAERFVADPYGSGERLYRTGDRVRQRRNGVIEYLGRFDHQVKIRGLRIELGEIEARLAQHPSVREAVVLAVDGKQLVGYLVLNHPHDLQQQVLKDWLLLALPEFMVPTHLIALDRLPLTPNGKLDRKALPQPEAAACEVYAAPVDEAQRQLAEVWAQVLGLAQVGIDDNFFELGGDSIIAIQVVSRARRLGLQFSPRDLFQYQTVRSLAAAAGQVLAVAAEQGQVTGQAVLSPIQRQFFDQPVPVRAHWNQSVLLMPRQPLDGQRLAAAVAQVLQQHDALRLRFSEQQGQWQAWHGDAGEVFSQQSVANEQALAELCQATQQSLDLAHGPLLRAVLAQLPDGSQRLLLVIHHLVVDGVSWRMLLEDLQLAYQQQPLPPKTSAWQAWAARLPALAAHHADELDYWRAQRVSAELPCDNPQGQATNRHGCKLESRFDATFTRQLLQQAPAAYRTQVNDLLLTALAQAVADWSGQAEVLVQLEGHGREEVFEDTDLSRTVGWFTTLFPVRLTPVAEPGAALKIIKEQLRGVPNKGLGHGLLSQLGSPEQRAALAAMSAPRITFNYLGQFDQQFDERALWEPAVESSGGAQDADAPLANWLTVEGQVYGAELALQFGFSGQMYQQASIARLQQCFEARLQALVAHCCALPAPQATPSDFPLAHIDQTGLDALALPLAQVADVYGLSPMQQGMLFHSLIDPLSGSYINQLCVQVDGVDVERFRAAWQASLDAHDILRTGFVWEGALEHPLQVVQRTAELPFSYLDWREGSETEAALQALAEQERQRGFDLRQPPLLRVLLVRLSDVRCQLIYTHHHVLLDGWSNAQLLGEVLQRYQGQQVAAAPGRFRDYIAWLQAQGTAGSEAFWRTQLAVLDSPTRLALALPRCAPGGGFGDHYQRLPASALQRLEHVARHHKVTLNTLVQAAWLLLLQRYTGQSAVCFGATVAGRPAQLAGVEQQIGLFINTLPVIASPDGSHTVAQWLQQVQALNLSLREHEHTPLAEVQRWHGQGGEALFDTLVVFDNYPVAEALGQAGSQVRFAGLEHREHTHYPLTLAVGQGTGLELHLSYDRAQFDDAAVARLAVHLQQLLDAFCAQPLQPLGTLSLLATEEMRQLRGFNATATEYPLDTPVQRLIEAQVQRTPQAEALVFGDVRLSYAELDARANQLAHHLVGQGVGPDVLVGIAAERSIEMVVGLLAVLKAGGAYVPLDPELPAERLAYMFEDSGIELLLTQSHLSLPMPAGLKLLALDQLDLSAYPATNPNITVAPENLAYVIYTSGSTGKPKGAGNRHSALTNRLCWMQQAYGLDGSDTVLQKTPFSFDVSVWEFFWPLMTGA</sequence>
<dbReference type="CDD" id="cd19543">
    <property type="entry name" value="DCL_NRPS"/>
    <property type="match status" value="1"/>
</dbReference>
<dbReference type="InterPro" id="IPR001242">
    <property type="entry name" value="Condensation_dom"/>
</dbReference>
<dbReference type="Pfam" id="PF00501">
    <property type="entry name" value="AMP-binding"/>
    <property type="match status" value="2"/>
</dbReference>
<dbReference type="SUPFAM" id="SSF52777">
    <property type="entry name" value="CoA-dependent acyltransferases"/>
    <property type="match status" value="6"/>
</dbReference>
<dbReference type="Pfam" id="PF00668">
    <property type="entry name" value="Condensation"/>
    <property type="match status" value="3"/>
</dbReference>
<feature type="domain" description="Carrier" evidence="4">
    <location>
        <begin position="1011"/>
        <end position="1085"/>
    </location>
</feature>
<comment type="caution">
    <text evidence="5">The sequence shown here is derived from an EMBL/GenBank/DDBJ whole genome shotgun (WGS) entry which is preliminary data.</text>
</comment>
<dbReference type="Gene3D" id="1.10.1200.10">
    <property type="entry name" value="ACP-like"/>
    <property type="match status" value="1"/>
</dbReference>
<feature type="non-terminal residue" evidence="5">
    <location>
        <position position="2199"/>
    </location>
</feature>
<evidence type="ECO:0000313" key="6">
    <source>
        <dbReference type="Proteomes" id="UP001380290"/>
    </source>
</evidence>
<dbReference type="Pfam" id="PF13193">
    <property type="entry name" value="AMP-binding_C"/>
    <property type="match status" value="1"/>
</dbReference>
<dbReference type="InterPro" id="IPR020845">
    <property type="entry name" value="AMP-binding_CS"/>
</dbReference>
<evidence type="ECO:0000313" key="5">
    <source>
        <dbReference type="EMBL" id="MEJ5865310.1"/>
    </source>
</evidence>
<dbReference type="PROSITE" id="PS00012">
    <property type="entry name" value="PHOSPHOPANTETHEINE"/>
    <property type="match status" value="1"/>
</dbReference>
<proteinExistence type="predicted"/>
<dbReference type="CDD" id="cd17646">
    <property type="entry name" value="A_NRPS_AB3403-like"/>
    <property type="match status" value="1"/>
</dbReference>
<dbReference type="InterPro" id="IPR000873">
    <property type="entry name" value="AMP-dep_synth/lig_dom"/>
</dbReference>
<dbReference type="EMBL" id="JBBHLC010000073">
    <property type="protein sequence ID" value="MEJ5865310.1"/>
    <property type="molecule type" value="Genomic_DNA"/>
</dbReference>
<keyword evidence="3" id="KW-0597">Phosphoprotein</keyword>
<name>A0ABU8QXA8_9PSED</name>
<dbReference type="Gene3D" id="3.30.300.30">
    <property type="match status" value="1"/>
</dbReference>
<dbReference type="Proteomes" id="UP001380290">
    <property type="component" value="Unassembled WGS sequence"/>
</dbReference>
<dbReference type="NCBIfam" id="TIGR01733">
    <property type="entry name" value="AA-adenyl-dom"/>
    <property type="match status" value="1"/>
</dbReference>
<dbReference type="Gene3D" id="3.40.50.980">
    <property type="match status" value="2"/>
</dbReference>
<dbReference type="Pfam" id="PF00550">
    <property type="entry name" value="PP-binding"/>
    <property type="match status" value="1"/>
</dbReference>
<dbReference type="Gene3D" id="3.40.50.12780">
    <property type="entry name" value="N-terminal domain of ligase-like"/>
    <property type="match status" value="1"/>
</dbReference>
<dbReference type="SUPFAM" id="SSF47336">
    <property type="entry name" value="ACP-like"/>
    <property type="match status" value="1"/>
</dbReference>
<dbReference type="InterPro" id="IPR036736">
    <property type="entry name" value="ACP-like_sf"/>
</dbReference>
<dbReference type="InterPro" id="IPR009081">
    <property type="entry name" value="PP-bd_ACP"/>
</dbReference>
<accession>A0ABU8QXA8</accession>
<protein>
    <submittedName>
        <fullName evidence="5">Amino acid adenylation domain-containing protein</fullName>
    </submittedName>
</protein>
<dbReference type="CDD" id="cd19534">
    <property type="entry name" value="E_NRPS"/>
    <property type="match status" value="1"/>
</dbReference>